<reference evidence="2 3" key="1">
    <citation type="journal article" date="2022" name="Nat. Ecol. Evol.">
        <title>A masculinizing supergene underlies an exaggerated male reproductive morph in a spider.</title>
        <authorList>
            <person name="Hendrickx F."/>
            <person name="De Corte Z."/>
            <person name="Sonet G."/>
            <person name="Van Belleghem S.M."/>
            <person name="Kostlbacher S."/>
            <person name="Vangestel C."/>
        </authorList>
    </citation>
    <scope>NUCLEOTIDE SEQUENCE [LARGE SCALE GENOMIC DNA]</scope>
    <source>
        <strain evidence="2">W744_W776</strain>
    </source>
</reference>
<evidence type="ECO:0000256" key="1">
    <source>
        <dbReference type="SAM" id="MobiDB-lite"/>
    </source>
</evidence>
<evidence type="ECO:0000313" key="3">
    <source>
        <dbReference type="Proteomes" id="UP000827092"/>
    </source>
</evidence>
<dbReference type="EMBL" id="JAFNEN010001510">
    <property type="protein sequence ID" value="KAG8173748.1"/>
    <property type="molecule type" value="Genomic_DNA"/>
</dbReference>
<comment type="caution">
    <text evidence="2">The sequence shown here is derived from an EMBL/GenBank/DDBJ whole genome shotgun (WGS) entry which is preliminary data.</text>
</comment>
<gene>
    <name evidence="2" type="ORF">JTE90_023238</name>
</gene>
<accession>A0AAV6TQ39</accession>
<proteinExistence type="predicted"/>
<dbReference type="AlphaFoldDB" id="A0AAV6TQ39"/>
<dbReference type="Proteomes" id="UP000827092">
    <property type="component" value="Unassembled WGS sequence"/>
</dbReference>
<name>A0AAV6TQ39_9ARAC</name>
<protein>
    <submittedName>
        <fullName evidence="2">Uncharacterized protein</fullName>
    </submittedName>
</protein>
<evidence type="ECO:0000313" key="2">
    <source>
        <dbReference type="EMBL" id="KAG8173748.1"/>
    </source>
</evidence>
<organism evidence="2 3">
    <name type="scientific">Oedothorax gibbosus</name>
    <dbReference type="NCBI Taxonomy" id="931172"/>
    <lineage>
        <taxon>Eukaryota</taxon>
        <taxon>Metazoa</taxon>
        <taxon>Ecdysozoa</taxon>
        <taxon>Arthropoda</taxon>
        <taxon>Chelicerata</taxon>
        <taxon>Arachnida</taxon>
        <taxon>Araneae</taxon>
        <taxon>Araneomorphae</taxon>
        <taxon>Entelegynae</taxon>
        <taxon>Araneoidea</taxon>
        <taxon>Linyphiidae</taxon>
        <taxon>Erigoninae</taxon>
        <taxon>Oedothorax</taxon>
    </lineage>
</organism>
<feature type="compositionally biased region" description="Basic and acidic residues" evidence="1">
    <location>
        <begin position="151"/>
        <end position="162"/>
    </location>
</feature>
<sequence length="193" mass="22492">MVDIHGVRKRLDTGSALTNRDTNNVRVSPLKQVEDRLHSILHFLVYPQHILLPDFVKEILLVMGAFDISVDLHEDILLSPLEKLAHTEYLDLIDRGGMKTPSSNVVFSLSTLVEGGKTYQQARRCQKSRIKDQKNGDVLQTKYRRPSTPQRDQRHMQMPELKLKQDVETRWNSTYDMVDRFVTEQKNQSLQHW</sequence>
<feature type="region of interest" description="Disordered" evidence="1">
    <location>
        <begin position="135"/>
        <end position="162"/>
    </location>
</feature>
<keyword evidence="3" id="KW-1185">Reference proteome</keyword>